<keyword evidence="4" id="KW-1185">Reference proteome</keyword>
<gene>
    <name evidence="3" type="ORF">EV386_0514</name>
</gene>
<feature type="transmembrane region" description="Helical" evidence="2">
    <location>
        <begin position="199"/>
        <end position="220"/>
    </location>
</feature>
<feature type="compositionally biased region" description="Pro residues" evidence="1">
    <location>
        <begin position="10"/>
        <end position="51"/>
    </location>
</feature>
<dbReference type="OrthoDB" id="4829830at2"/>
<evidence type="ECO:0000256" key="1">
    <source>
        <dbReference type="SAM" id="MobiDB-lite"/>
    </source>
</evidence>
<keyword evidence="2" id="KW-1133">Transmembrane helix</keyword>
<feature type="transmembrane region" description="Helical" evidence="2">
    <location>
        <begin position="90"/>
        <end position="107"/>
    </location>
</feature>
<feature type="transmembrane region" description="Helical" evidence="2">
    <location>
        <begin position="172"/>
        <end position="193"/>
    </location>
</feature>
<evidence type="ECO:0000313" key="3">
    <source>
        <dbReference type="EMBL" id="RZS60262.1"/>
    </source>
</evidence>
<name>A0A4Q7M126_9MICO</name>
<dbReference type="PANTHER" id="PTHR40076">
    <property type="entry name" value="MEMBRANE PROTEIN-RELATED"/>
    <property type="match status" value="1"/>
</dbReference>
<dbReference type="AlphaFoldDB" id="A0A4Q7M126"/>
<dbReference type="InterPro" id="IPR010380">
    <property type="entry name" value="DUF975"/>
</dbReference>
<dbReference type="EMBL" id="SGWX01000001">
    <property type="protein sequence ID" value="RZS60262.1"/>
    <property type="molecule type" value="Genomic_DNA"/>
</dbReference>
<evidence type="ECO:0000313" key="4">
    <source>
        <dbReference type="Proteomes" id="UP000293852"/>
    </source>
</evidence>
<dbReference type="Proteomes" id="UP000293852">
    <property type="component" value="Unassembled WGS sequence"/>
</dbReference>
<feature type="transmembrane region" description="Helical" evidence="2">
    <location>
        <begin position="264"/>
        <end position="281"/>
    </location>
</feature>
<protein>
    <submittedName>
        <fullName evidence="3">Putative membrane protein</fullName>
    </submittedName>
</protein>
<feature type="transmembrane region" description="Helical" evidence="2">
    <location>
        <begin position="241"/>
        <end position="258"/>
    </location>
</feature>
<feature type="transmembrane region" description="Helical" evidence="2">
    <location>
        <begin position="138"/>
        <end position="160"/>
    </location>
</feature>
<sequence>MSDPFGTTPTPDPNEPRPPAPPTGPPSAAAPPPYGQAAPPPYGPPAPPQYPQPGGFPTAPPATPYGEFAGPLLRVGDALRFAWAKFQQNALAWVLFMIITAIVTAVLNGPSVSASLRQVQSAFDGDVITGAGPGAGALLLQLVALIVGAAVQVFAMSTALREADGSRPRLGAFFSASRLGPAIVVAVLVSIAASIAGALILLVGGLVLYLFAAFAVPFVLDRGLPVFGAIGESFRVVGRNFGPMLLLLLALIGINILGAIPLGLGLLVTLPLSALALAYAFRRLTGGTIV</sequence>
<dbReference type="RefSeq" id="WP_130412041.1">
    <property type="nucleotide sequence ID" value="NZ_SGWX01000001.1"/>
</dbReference>
<keyword evidence="2" id="KW-0472">Membrane</keyword>
<dbReference type="PANTHER" id="PTHR40076:SF1">
    <property type="entry name" value="MEMBRANE PROTEIN"/>
    <property type="match status" value="1"/>
</dbReference>
<accession>A0A4Q7M126</accession>
<keyword evidence="2" id="KW-0812">Transmembrane</keyword>
<feature type="region of interest" description="Disordered" evidence="1">
    <location>
        <begin position="1"/>
        <end position="63"/>
    </location>
</feature>
<organism evidence="3 4">
    <name type="scientific">Xylanimonas ulmi</name>
    <dbReference type="NCBI Taxonomy" id="228973"/>
    <lineage>
        <taxon>Bacteria</taxon>
        <taxon>Bacillati</taxon>
        <taxon>Actinomycetota</taxon>
        <taxon>Actinomycetes</taxon>
        <taxon>Micrococcales</taxon>
        <taxon>Promicromonosporaceae</taxon>
        <taxon>Xylanimonas</taxon>
    </lineage>
</organism>
<proteinExistence type="predicted"/>
<comment type="caution">
    <text evidence="3">The sequence shown here is derived from an EMBL/GenBank/DDBJ whole genome shotgun (WGS) entry which is preliminary data.</text>
</comment>
<evidence type="ECO:0000256" key="2">
    <source>
        <dbReference type="SAM" id="Phobius"/>
    </source>
</evidence>
<reference evidence="3 4" key="1">
    <citation type="submission" date="2019-02" db="EMBL/GenBank/DDBJ databases">
        <title>Sequencing the genomes of 1000 actinobacteria strains.</title>
        <authorList>
            <person name="Klenk H.-P."/>
        </authorList>
    </citation>
    <scope>NUCLEOTIDE SEQUENCE [LARGE SCALE GENOMIC DNA]</scope>
    <source>
        <strain evidence="3 4">DSM 16932</strain>
    </source>
</reference>